<reference evidence="2" key="1">
    <citation type="journal article" date="2019" name="Int. J. Syst. Evol. Microbiol.">
        <title>The Global Catalogue of Microorganisms (GCM) 10K type strain sequencing project: providing services to taxonomists for standard genome sequencing and annotation.</title>
        <authorList>
            <consortium name="The Broad Institute Genomics Platform"/>
            <consortium name="The Broad Institute Genome Sequencing Center for Infectious Disease"/>
            <person name="Wu L."/>
            <person name="Ma J."/>
        </authorList>
    </citation>
    <scope>NUCLEOTIDE SEQUENCE [LARGE SCALE GENOMIC DNA]</scope>
    <source>
        <strain evidence="2">KCTC 52277</strain>
    </source>
</reference>
<dbReference type="Gene3D" id="2.130.10.10">
    <property type="entry name" value="YVTN repeat-like/Quinoprotein amine dehydrogenase"/>
    <property type="match status" value="2"/>
</dbReference>
<dbReference type="RefSeq" id="WP_248936597.1">
    <property type="nucleotide sequence ID" value="NZ_JAKILF010000005.1"/>
</dbReference>
<sequence>MKSSVQVLFVLLVSQLFTWGCSQGNQGAQPGAVKTDSDRASTANQDNRFYVVSNKQAANSVVGWRQNEGGEFELFGEFRTGGQGTGPYEVPDLKRDLNHPLANGDDPLISANALMASDDGRYAAVVNPGDGTVSLMGIAADGTMAPLSIAKASDRFPLSLDVHGDMVAVASLGMDNGKGSIALYRIFDNTLLPVAGSRRDLMARPSTIGFSADGEHVIVNELVTGKIKVYAVAGGTLSGEPTAEIDSPREADDRFQAIPVGWVSRDDGEQEIILMSEARFLTPDFKLREGNGEVVQAPAFSWQTGSVSSYSLSDDGRRLQLISADVLTGDEVEGGELANCWVALSADGNTLFAVNALSSSLSSFSVGESGAVQLKELLAFKDDSEERFLSDITLNHDGTLLYQLVGNQGQVIIFDVSGDGELKMRQVVSGLPEYGSYGLLSN</sequence>
<proteinExistence type="predicted"/>
<evidence type="ECO:0000313" key="2">
    <source>
        <dbReference type="Proteomes" id="UP001595621"/>
    </source>
</evidence>
<dbReference type="EMBL" id="JBHRTD010000001">
    <property type="protein sequence ID" value="MFC3136817.1"/>
    <property type="molecule type" value="Genomic_DNA"/>
</dbReference>
<dbReference type="Proteomes" id="UP001595621">
    <property type="component" value="Unassembled WGS sequence"/>
</dbReference>
<name>A0ABV7G5M7_9GAMM</name>
<protein>
    <submittedName>
        <fullName evidence="1">Lactonase family protein</fullName>
    </submittedName>
</protein>
<organism evidence="1 2">
    <name type="scientific">Shewanella submarina</name>
    <dbReference type="NCBI Taxonomy" id="2016376"/>
    <lineage>
        <taxon>Bacteria</taxon>
        <taxon>Pseudomonadati</taxon>
        <taxon>Pseudomonadota</taxon>
        <taxon>Gammaproteobacteria</taxon>
        <taxon>Alteromonadales</taxon>
        <taxon>Shewanellaceae</taxon>
        <taxon>Shewanella</taxon>
    </lineage>
</organism>
<dbReference type="InterPro" id="IPR015943">
    <property type="entry name" value="WD40/YVTN_repeat-like_dom_sf"/>
</dbReference>
<comment type="caution">
    <text evidence="1">The sequence shown here is derived from an EMBL/GenBank/DDBJ whole genome shotgun (WGS) entry which is preliminary data.</text>
</comment>
<gene>
    <name evidence="1" type="ORF">ACFOE0_01235</name>
</gene>
<accession>A0ABV7G5M7</accession>
<keyword evidence="2" id="KW-1185">Reference proteome</keyword>
<evidence type="ECO:0000313" key="1">
    <source>
        <dbReference type="EMBL" id="MFC3136817.1"/>
    </source>
</evidence>
<dbReference type="SUPFAM" id="SSF75011">
    <property type="entry name" value="3-carboxy-cis,cis-mucoante lactonizing enzyme"/>
    <property type="match status" value="1"/>
</dbReference>